<protein>
    <submittedName>
        <fullName evidence="2">Uncharacterized protein</fullName>
    </submittedName>
</protein>
<feature type="compositionally biased region" description="Basic and acidic residues" evidence="1">
    <location>
        <begin position="1"/>
        <end position="10"/>
    </location>
</feature>
<dbReference type="Proteomes" id="UP000297777">
    <property type="component" value="Unassembled WGS sequence"/>
</dbReference>
<accession>A0A4Z1EM53</accession>
<dbReference type="EMBL" id="PQXH01000091">
    <property type="protein sequence ID" value="TGO12279.1"/>
    <property type="molecule type" value="Genomic_DNA"/>
</dbReference>
<feature type="compositionally biased region" description="Basic and acidic residues" evidence="1">
    <location>
        <begin position="53"/>
        <end position="62"/>
    </location>
</feature>
<organism evidence="2 3">
    <name type="scientific">Botrytis tulipae</name>
    <dbReference type="NCBI Taxonomy" id="87230"/>
    <lineage>
        <taxon>Eukaryota</taxon>
        <taxon>Fungi</taxon>
        <taxon>Dikarya</taxon>
        <taxon>Ascomycota</taxon>
        <taxon>Pezizomycotina</taxon>
        <taxon>Leotiomycetes</taxon>
        <taxon>Helotiales</taxon>
        <taxon>Sclerotiniaceae</taxon>
        <taxon>Botrytis</taxon>
    </lineage>
</organism>
<evidence type="ECO:0000313" key="2">
    <source>
        <dbReference type="EMBL" id="TGO12279.1"/>
    </source>
</evidence>
<comment type="caution">
    <text evidence="2">The sequence shown here is derived from an EMBL/GenBank/DDBJ whole genome shotgun (WGS) entry which is preliminary data.</text>
</comment>
<keyword evidence="3" id="KW-1185">Reference proteome</keyword>
<dbReference type="AlphaFoldDB" id="A0A4Z1EM53"/>
<reference evidence="2 3" key="1">
    <citation type="submission" date="2017-12" db="EMBL/GenBank/DDBJ databases">
        <title>Comparative genomics of Botrytis spp.</title>
        <authorList>
            <person name="Valero-Jimenez C.A."/>
            <person name="Tapia P."/>
            <person name="Veloso J."/>
            <person name="Silva-Moreno E."/>
            <person name="Staats M."/>
            <person name="Valdes J.H."/>
            <person name="Van Kan J.A.L."/>
        </authorList>
    </citation>
    <scope>NUCLEOTIDE SEQUENCE [LARGE SCALE GENOMIC DNA]</scope>
    <source>
        <strain evidence="2 3">Bt9001</strain>
    </source>
</reference>
<feature type="compositionally biased region" description="Polar residues" evidence="1">
    <location>
        <begin position="66"/>
        <end position="81"/>
    </location>
</feature>
<gene>
    <name evidence="2" type="ORF">BTUL_0091g00240</name>
</gene>
<evidence type="ECO:0000313" key="3">
    <source>
        <dbReference type="Proteomes" id="UP000297777"/>
    </source>
</evidence>
<dbReference type="OrthoDB" id="3556912at2759"/>
<feature type="region of interest" description="Disordered" evidence="1">
    <location>
        <begin position="1"/>
        <end position="127"/>
    </location>
</feature>
<name>A0A4Z1EM53_9HELO</name>
<sequence length="127" mass="14107">MRERPERSDASYHPATFQAPNLRDKKSFTFPANYTGEPAPLVEETGEMQRPLDANKRKDNAHNNKAPKTSNLHVQGSSRNGGVSDPNKPAIKTKKKTVKEGVNSAGKRNGSRLEDAFSSLKSKMRRD</sequence>
<evidence type="ECO:0000256" key="1">
    <source>
        <dbReference type="SAM" id="MobiDB-lite"/>
    </source>
</evidence>
<proteinExistence type="predicted"/>